<feature type="compositionally biased region" description="Basic and acidic residues" evidence="4">
    <location>
        <begin position="139"/>
        <end position="154"/>
    </location>
</feature>
<dbReference type="InterPro" id="IPR022166">
    <property type="entry name" value="UBAP2/Lig"/>
</dbReference>
<dbReference type="CDD" id="cd14277">
    <property type="entry name" value="UBA_UBP2_like"/>
    <property type="match status" value="1"/>
</dbReference>
<feature type="region of interest" description="Disordered" evidence="4">
    <location>
        <begin position="1199"/>
        <end position="1237"/>
    </location>
</feature>
<feature type="region of interest" description="Disordered" evidence="4">
    <location>
        <begin position="85"/>
        <end position="253"/>
    </location>
</feature>
<feature type="compositionally biased region" description="Polar residues" evidence="4">
    <location>
        <begin position="577"/>
        <end position="605"/>
    </location>
</feature>
<feature type="domain" description="UBA" evidence="5">
    <location>
        <begin position="44"/>
        <end position="84"/>
    </location>
</feature>
<dbReference type="PANTHER" id="PTHR16308:SF13">
    <property type="entry name" value="PROTEIN LINGERER"/>
    <property type="match status" value="1"/>
</dbReference>
<reference evidence="6" key="2">
    <citation type="submission" date="2024-08" db="UniProtKB">
        <authorList>
            <consortium name="EnsemblMetazoa"/>
        </authorList>
    </citation>
    <scope>IDENTIFICATION</scope>
</reference>
<dbReference type="SUPFAM" id="SSF46934">
    <property type="entry name" value="UBA-like"/>
    <property type="match status" value="1"/>
</dbReference>
<feature type="compositionally biased region" description="Polar residues" evidence="4">
    <location>
        <begin position="791"/>
        <end position="800"/>
    </location>
</feature>
<accession>A0AAR5QK40</accession>
<name>A0AAR5QK40_DENPD</name>
<sequence length="1237" mass="129227">MSSTGRTTAKGGKGPKGDKSHKTDGGKGGGDKVSNKENIKMEVSIKEKVQQLMDLTHFPEDQVCWALHESDNDMNTAMNFLYEENAPHGEWETKDKRKKKRQASAGKQEKKDDEGAGGQESWDEGPSANTPGNNVGGGDGREWKERSGARRDNRSGGGNGPPRRWREEGSGGRGGDRRGGGRGLTRGAGGARGRGGGRAGGRYPPRGNRSGGGRDYNRQPIETWDSSNTWDNSTAAAAPTTNHVSSTDDWDDLQTDEWSTEEYTGSLVETKVFTPSCPPILQDSVLDTSTAGQNLPALDQNLSSATHQDNTYSQSLGQTYNQTVPQLPSQPSPVPPLVGTLTPAQTQYFSQLSQQNSDALGKPYVNTTTYQTPQNSYDAKTNVPPVYNNTSQVYPAVTQAYSNATQQQYANNPAQTYSNSTQSYSNAAQPYGSAVAQQPPYSNNTSSNATSQQPYNATQPSYGNQATTPYNSAVSQTYGSTQPSYGGSAGTNSYAGTYQTGATTYGAGQEVQQVHQPQRSKTQRARVPPPSKIPASAVEMPGDLNSSVTFLDVQFGAMDLIDTSFDANSEVKFGNEPNRNSAAVQMDNSRSTPSSAELNSSGTNNSGCLGADTGYSSGSANANNTANSNITAALSQGLASSDNSTVSSDHLNYNNTAAPRSTSQEIGSSVTTSVPSVTTASTVELSKQPTDGQSEGSTNGYSYSSQAASYNAYQQKSNVYNSLPYVAAQATTSAYVGGSPSGASYANQANSYAAGVQNSSAGSNSYGNAYSSAAAATQAYPAAAYASVTQTPNSYQTGGQPSYASAQNSNSQSVYGANAGLSNNANFPSASNQYNSYNSTPAVSGHKLGSKENSYDSSNAAGSVTSTASSNIAASSTVAMSSLSQTTMNSKTTAALAKNSTSVMSNIPPPGVTPVMSTPYIMGQVPYFQQPVYSFEDMQLLQQRLPHLPTPYYDISYQTPTTLATVRDPTAALGGYGAATGDGRFQTAGRAGDGTTSPVPAASQQQQQQQPPILAAAAGTAPPYFFATAFNTITAAPPNYPQFGTMYTLPTVTNAHGSSGSSQYGPKPATYGSGGYGGYDSLGQSAQDYAKGGYAVGTAAAAQQAAQKGQTNSGTTPGSAGNDISAMYGKSHAALSKVNSYEKQGFHSGTPPPFTGALNQSAGLAPTGTGYPPQVYIPTMPQHHNAMAMHQPLHQMDVRHQGRRADSGNSSGQRSQGSNQSKTGSKQGYGASYWNQN</sequence>
<dbReference type="Gene3D" id="1.10.8.10">
    <property type="entry name" value="DNA helicase RuvA subunit, C-terminal domain"/>
    <property type="match status" value="1"/>
</dbReference>
<dbReference type="InterPro" id="IPR009060">
    <property type="entry name" value="UBA-like_sf"/>
</dbReference>
<evidence type="ECO:0000256" key="1">
    <source>
        <dbReference type="ARBA" id="ARBA00004496"/>
    </source>
</evidence>
<feature type="compositionally biased region" description="Polar residues" evidence="4">
    <location>
        <begin position="414"/>
        <end position="428"/>
    </location>
</feature>
<dbReference type="GO" id="GO:0005737">
    <property type="term" value="C:cytoplasm"/>
    <property type="evidence" value="ECO:0007669"/>
    <property type="project" value="UniProtKB-SubCell"/>
</dbReference>
<dbReference type="KEGG" id="dpa:109546882"/>
<feature type="region of interest" description="Disordered" evidence="4">
    <location>
        <begin position="1142"/>
        <end position="1179"/>
    </location>
</feature>
<feature type="compositionally biased region" description="Basic and acidic residues" evidence="4">
    <location>
        <begin position="15"/>
        <end position="38"/>
    </location>
</feature>
<keyword evidence="3" id="KW-0597">Phosphoprotein</keyword>
<evidence type="ECO:0000256" key="4">
    <source>
        <dbReference type="SAM" id="MobiDB-lite"/>
    </source>
</evidence>
<feature type="region of interest" description="Disordered" evidence="4">
    <location>
        <begin position="509"/>
        <end position="540"/>
    </location>
</feature>
<feature type="region of interest" description="Disordered" evidence="4">
    <location>
        <begin position="986"/>
        <end position="1010"/>
    </location>
</feature>
<dbReference type="AlphaFoldDB" id="A0AAR5QK40"/>
<feature type="compositionally biased region" description="Polar residues" evidence="4">
    <location>
        <begin position="640"/>
        <end position="667"/>
    </location>
</feature>
<evidence type="ECO:0000256" key="3">
    <source>
        <dbReference type="ARBA" id="ARBA00022553"/>
    </source>
</evidence>
<feature type="region of interest" description="Disordered" evidence="4">
    <location>
        <begin position="640"/>
        <end position="700"/>
    </location>
</feature>
<dbReference type="CTD" id="35771"/>
<protein>
    <recommendedName>
        <fullName evidence="5">UBA domain-containing protein</fullName>
    </recommendedName>
</protein>
<feature type="compositionally biased region" description="Basic and acidic residues" evidence="4">
    <location>
        <begin position="85"/>
        <end position="95"/>
    </location>
</feature>
<feature type="compositionally biased region" description="Low complexity" evidence="4">
    <location>
        <begin position="668"/>
        <end position="683"/>
    </location>
</feature>
<feature type="region of interest" description="Disordered" evidence="4">
    <location>
        <begin position="841"/>
        <end position="862"/>
    </location>
</feature>
<evidence type="ECO:0000313" key="6">
    <source>
        <dbReference type="EnsemblMetazoa" id="XP_019773598.1"/>
    </source>
</evidence>
<organism evidence="6 7">
    <name type="scientific">Dendroctonus ponderosae</name>
    <name type="common">Mountain pine beetle</name>
    <dbReference type="NCBI Taxonomy" id="77166"/>
    <lineage>
        <taxon>Eukaryota</taxon>
        <taxon>Metazoa</taxon>
        <taxon>Ecdysozoa</taxon>
        <taxon>Arthropoda</taxon>
        <taxon>Hexapoda</taxon>
        <taxon>Insecta</taxon>
        <taxon>Pterygota</taxon>
        <taxon>Neoptera</taxon>
        <taxon>Endopterygota</taxon>
        <taxon>Coleoptera</taxon>
        <taxon>Polyphaga</taxon>
        <taxon>Cucujiformia</taxon>
        <taxon>Curculionidae</taxon>
        <taxon>Scolytinae</taxon>
        <taxon>Dendroctonus</taxon>
    </lineage>
</organism>
<keyword evidence="2" id="KW-0963">Cytoplasm</keyword>
<feature type="compositionally biased region" description="Polar residues" evidence="4">
    <location>
        <begin position="510"/>
        <end position="520"/>
    </location>
</feature>
<dbReference type="GeneID" id="109546882"/>
<dbReference type="GO" id="GO:0005634">
    <property type="term" value="C:nucleus"/>
    <property type="evidence" value="ECO:0007669"/>
    <property type="project" value="TreeGrafter"/>
</dbReference>
<feature type="compositionally biased region" description="Basic and acidic residues" evidence="4">
    <location>
        <begin position="164"/>
        <end position="179"/>
    </location>
</feature>
<feature type="compositionally biased region" description="Polar residues" evidence="4">
    <location>
        <begin position="452"/>
        <end position="487"/>
    </location>
</feature>
<feature type="compositionally biased region" description="Low complexity" evidence="4">
    <location>
        <begin position="998"/>
        <end position="1010"/>
    </location>
</feature>
<dbReference type="InterPro" id="IPR015940">
    <property type="entry name" value="UBA"/>
</dbReference>
<dbReference type="InterPro" id="IPR051833">
    <property type="entry name" value="TC-DDR_regulator"/>
</dbReference>
<feature type="region of interest" description="Disordered" evidence="4">
    <location>
        <begin position="572"/>
        <end position="605"/>
    </location>
</feature>
<dbReference type="Pfam" id="PF12478">
    <property type="entry name" value="UBAP2-Lig"/>
    <property type="match status" value="1"/>
</dbReference>
<feature type="compositionally biased region" description="Low complexity" evidence="4">
    <location>
        <begin position="442"/>
        <end position="451"/>
    </location>
</feature>
<feature type="compositionally biased region" description="Polar residues" evidence="4">
    <location>
        <begin position="224"/>
        <end position="247"/>
    </location>
</feature>
<dbReference type="PROSITE" id="PS50030">
    <property type="entry name" value="UBA"/>
    <property type="match status" value="1"/>
</dbReference>
<comment type="subcellular location">
    <subcellularLocation>
        <location evidence="1">Cytoplasm</location>
    </subcellularLocation>
</comment>
<feature type="compositionally biased region" description="Low complexity" evidence="4">
    <location>
        <begin position="1207"/>
        <end position="1221"/>
    </location>
</feature>
<feature type="compositionally biased region" description="Gly residues" evidence="4">
    <location>
        <begin position="181"/>
        <end position="200"/>
    </location>
</feature>
<dbReference type="PANTHER" id="PTHR16308">
    <property type="entry name" value="UBIQUITIN ASSOCIATED PROTEIN 2-LIKE/LINGERER"/>
    <property type="match status" value="1"/>
</dbReference>
<dbReference type="EnsemblMetazoa" id="XM_019918039.1">
    <property type="protein sequence ID" value="XP_019773598.1"/>
    <property type="gene ID" value="LOC109546882"/>
</dbReference>
<keyword evidence="7" id="KW-1185">Reference proteome</keyword>
<evidence type="ECO:0000259" key="5">
    <source>
        <dbReference type="PROSITE" id="PS50030"/>
    </source>
</evidence>
<feature type="region of interest" description="Disordered" evidence="4">
    <location>
        <begin position="414"/>
        <end position="487"/>
    </location>
</feature>
<feature type="region of interest" description="Disordered" evidence="4">
    <location>
        <begin position="791"/>
        <end position="810"/>
    </location>
</feature>
<evidence type="ECO:0000256" key="2">
    <source>
        <dbReference type="ARBA" id="ARBA00022490"/>
    </source>
</evidence>
<feature type="compositionally biased region" description="Polar residues" evidence="4">
    <location>
        <begin position="684"/>
        <end position="700"/>
    </location>
</feature>
<dbReference type="Proteomes" id="UP000019118">
    <property type="component" value="Unassembled WGS sequence"/>
</dbReference>
<evidence type="ECO:0000313" key="7">
    <source>
        <dbReference type="Proteomes" id="UP000019118"/>
    </source>
</evidence>
<feature type="region of interest" description="Disordered" evidence="4">
    <location>
        <begin position="1"/>
        <end position="38"/>
    </location>
</feature>
<proteinExistence type="predicted"/>
<reference evidence="7" key="1">
    <citation type="journal article" date="2013" name="Genome Biol.">
        <title>Draft genome of the mountain pine beetle, Dendroctonus ponderosae Hopkins, a major forest pest.</title>
        <authorList>
            <person name="Keeling C.I."/>
            <person name="Yuen M.M."/>
            <person name="Liao N.Y."/>
            <person name="Docking T.R."/>
            <person name="Chan S.K."/>
            <person name="Taylor G.A."/>
            <person name="Palmquist D.L."/>
            <person name="Jackman S.D."/>
            <person name="Nguyen A."/>
            <person name="Li M."/>
            <person name="Henderson H."/>
            <person name="Janes J.K."/>
            <person name="Zhao Y."/>
            <person name="Pandoh P."/>
            <person name="Moore R."/>
            <person name="Sperling F.A."/>
            <person name="Huber D.P."/>
            <person name="Birol I."/>
            <person name="Jones S.J."/>
            <person name="Bohlmann J."/>
        </authorList>
    </citation>
    <scope>NUCLEOTIDE SEQUENCE</scope>
</reference>